<evidence type="ECO:0000256" key="4">
    <source>
        <dbReference type="ARBA" id="ARBA00022692"/>
    </source>
</evidence>
<sequence length="457" mass="45588">MSGADGLALAGCAAALGLIVVAIVAGRLPPFLAIVLGAGAFVGIDGMAIEKSVKAFTSGAGTIFGDVGLVIALGAMLGALMTTSGAADRVVQAMLGRVGDRAMPWAIAGCAMLVGLPLFFEVGLVVMLPIILSLSRQSGRPVMALALPALAGMTVLHALLPPHPGPLIGVSVLHADLGLTMLLGGVVAVPAVTLAGPLYARLVAPRIGAVTPPEAAASSVHAPAAGTGDAVPALWASLTILLLPVVLMLGRTLARLGLAHDGAAAGVLEAVGEPVLAMVITVIAAVVLLFWARGRGGVRLGETMEHALAPIAGLLMTIGAGGGLKGVLLAGGLAGVIGRLAAQAAVPPVLLAWGIAVCLRQAIGSATVATVTTAGLIAPLLLHPAHPDPQEALHASLLVLAIGAGSVFFCHVNDAGFWMVRGFFGLDLRQTVLSWSVLQTIVSVVGLAGAWLIWIAV</sequence>
<dbReference type="RefSeq" id="WP_221188213.1">
    <property type="nucleotide sequence ID" value="NZ_JACHXV010000003.1"/>
</dbReference>
<evidence type="ECO:0000256" key="5">
    <source>
        <dbReference type="ARBA" id="ARBA00022989"/>
    </source>
</evidence>
<keyword evidence="5 8" id="KW-1133">Transmembrane helix</keyword>
<dbReference type="PANTHER" id="PTHR30354">
    <property type="entry name" value="GNT FAMILY GLUCONATE TRANSPORTER"/>
    <property type="match status" value="1"/>
</dbReference>
<dbReference type="InterPro" id="IPR003474">
    <property type="entry name" value="Glcn_transporter"/>
</dbReference>
<feature type="transmembrane region" description="Helical" evidence="8">
    <location>
        <begin position="366"/>
        <end position="386"/>
    </location>
</feature>
<keyword evidence="3" id="KW-1003">Cell membrane</keyword>
<comment type="subcellular location">
    <subcellularLocation>
        <location evidence="1">Cell membrane</location>
        <topology evidence="1">Multi-pass membrane protein</topology>
    </subcellularLocation>
</comment>
<feature type="transmembrane region" description="Helical" evidence="8">
    <location>
        <begin position="432"/>
        <end position="456"/>
    </location>
</feature>
<feature type="transmembrane region" description="Helical" evidence="8">
    <location>
        <begin position="142"/>
        <end position="160"/>
    </location>
</feature>
<feature type="transmembrane region" description="Helical" evidence="8">
    <location>
        <begin position="180"/>
        <end position="200"/>
    </location>
</feature>
<dbReference type="GO" id="GO:0015128">
    <property type="term" value="F:gluconate transmembrane transporter activity"/>
    <property type="evidence" value="ECO:0007669"/>
    <property type="project" value="InterPro"/>
</dbReference>
<feature type="transmembrane region" description="Helical" evidence="8">
    <location>
        <begin position="392"/>
        <end position="412"/>
    </location>
</feature>
<dbReference type="Proteomes" id="UP000557688">
    <property type="component" value="Unassembled WGS sequence"/>
</dbReference>
<dbReference type="PANTHER" id="PTHR30354:SF22">
    <property type="entry name" value="HIGH-AFFINITY GLUCONATE TRANSPORTER"/>
    <property type="match status" value="1"/>
</dbReference>
<gene>
    <name evidence="9" type="ORF">FHR90_001099</name>
</gene>
<feature type="transmembrane region" description="Helical" evidence="8">
    <location>
        <begin position="233"/>
        <end position="254"/>
    </location>
</feature>
<reference evidence="9 10" key="1">
    <citation type="submission" date="2020-08" db="EMBL/GenBank/DDBJ databases">
        <title>Genomic Encyclopedia of Type Strains, Phase III (KMG-III): the genomes of soil and plant-associated and newly described type strains.</title>
        <authorList>
            <person name="Whitman W."/>
        </authorList>
    </citation>
    <scope>NUCLEOTIDE SEQUENCE [LARGE SCALE GENOMIC DNA]</scope>
    <source>
        <strain evidence="9 10">CECT 8088</strain>
    </source>
</reference>
<dbReference type="AlphaFoldDB" id="A0A839V186"/>
<feature type="transmembrane region" description="Helical" evidence="8">
    <location>
        <begin position="274"/>
        <end position="292"/>
    </location>
</feature>
<accession>A0A839V186</accession>
<dbReference type="PIRSF" id="PIRSF002746">
    <property type="entry name" value="Gluconate_transporter"/>
    <property type="match status" value="1"/>
</dbReference>
<organism evidence="9 10">
    <name type="scientific">Endobacter medicaginis</name>
    <dbReference type="NCBI Taxonomy" id="1181271"/>
    <lineage>
        <taxon>Bacteria</taxon>
        <taxon>Pseudomonadati</taxon>
        <taxon>Pseudomonadota</taxon>
        <taxon>Alphaproteobacteria</taxon>
        <taxon>Acetobacterales</taxon>
        <taxon>Acetobacteraceae</taxon>
        <taxon>Endobacter</taxon>
    </lineage>
</organism>
<feature type="transmembrane region" description="Helical" evidence="8">
    <location>
        <begin position="7"/>
        <end position="25"/>
    </location>
</feature>
<proteinExistence type="inferred from homology"/>
<dbReference type="Pfam" id="PF02447">
    <property type="entry name" value="GntP_permease"/>
    <property type="match status" value="1"/>
</dbReference>
<evidence type="ECO:0000256" key="8">
    <source>
        <dbReference type="SAM" id="Phobius"/>
    </source>
</evidence>
<feature type="transmembrane region" description="Helical" evidence="8">
    <location>
        <begin position="340"/>
        <end position="359"/>
    </location>
</feature>
<dbReference type="GO" id="GO:0005886">
    <property type="term" value="C:plasma membrane"/>
    <property type="evidence" value="ECO:0007669"/>
    <property type="project" value="UniProtKB-SubCell"/>
</dbReference>
<evidence type="ECO:0000256" key="1">
    <source>
        <dbReference type="ARBA" id="ARBA00004651"/>
    </source>
</evidence>
<dbReference type="NCBIfam" id="TIGR00791">
    <property type="entry name" value="gntP"/>
    <property type="match status" value="1"/>
</dbReference>
<feature type="transmembrane region" description="Helical" evidence="8">
    <location>
        <begin position="102"/>
        <end position="130"/>
    </location>
</feature>
<evidence type="ECO:0000313" key="9">
    <source>
        <dbReference type="EMBL" id="MBB3173281.1"/>
    </source>
</evidence>
<comment type="caution">
    <text evidence="9">The sequence shown here is derived from an EMBL/GenBank/DDBJ whole genome shotgun (WGS) entry which is preliminary data.</text>
</comment>
<evidence type="ECO:0000256" key="6">
    <source>
        <dbReference type="ARBA" id="ARBA00023136"/>
    </source>
</evidence>
<comment type="similarity">
    <text evidence="7">Belongs to the GntP permease family.</text>
</comment>
<name>A0A839V186_9PROT</name>
<evidence type="ECO:0000256" key="2">
    <source>
        <dbReference type="ARBA" id="ARBA00022448"/>
    </source>
</evidence>
<evidence type="ECO:0000313" key="10">
    <source>
        <dbReference type="Proteomes" id="UP000557688"/>
    </source>
</evidence>
<evidence type="ECO:0000256" key="3">
    <source>
        <dbReference type="ARBA" id="ARBA00022475"/>
    </source>
</evidence>
<feature type="transmembrane region" description="Helical" evidence="8">
    <location>
        <begin position="313"/>
        <end position="334"/>
    </location>
</feature>
<keyword evidence="2" id="KW-0813">Transport</keyword>
<feature type="transmembrane region" description="Helical" evidence="8">
    <location>
        <begin position="61"/>
        <end position="82"/>
    </location>
</feature>
<keyword evidence="4 8" id="KW-0812">Transmembrane</keyword>
<keyword evidence="10" id="KW-1185">Reference proteome</keyword>
<dbReference type="EMBL" id="JACHXV010000003">
    <property type="protein sequence ID" value="MBB3173281.1"/>
    <property type="molecule type" value="Genomic_DNA"/>
</dbReference>
<protein>
    <submittedName>
        <fullName evidence="9">GntP family gluconate:H+ symporter</fullName>
    </submittedName>
</protein>
<feature type="transmembrane region" description="Helical" evidence="8">
    <location>
        <begin position="31"/>
        <end position="49"/>
    </location>
</feature>
<keyword evidence="6 8" id="KW-0472">Membrane</keyword>
<evidence type="ECO:0000256" key="7">
    <source>
        <dbReference type="ARBA" id="ARBA00049663"/>
    </source>
</evidence>